<dbReference type="Proteomes" id="UP001165267">
    <property type="component" value="Unassembled WGS sequence"/>
</dbReference>
<accession>A0ABT1XJ20</accession>
<evidence type="ECO:0000313" key="8">
    <source>
        <dbReference type="Proteomes" id="UP001165267"/>
    </source>
</evidence>
<gene>
    <name evidence="7" type="ORF">NSP04_10870</name>
</gene>
<evidence type="ECO:0000256" key="4">
    <source>
        <dbReference type="ARBA" id="ARBA00023159"/>
    </source>
</evidence>
<proteinExistence type="inferred from homology"/>
<keyword evidence="2" id="KW-0805">Transcription regulation</keyword>
<dbReference type="InterPro" id="IPR005119">
    <property type="entry name" value="LysR_subst-bd"/>
</dbReference>
<dbReference type="InterPro" id="IPR036388">
    <property type="entry name" value="WH-like_DNA-bd_sf"/>
</dbReference>
<dbReference type="Pfam" id="PF00126">
    <property type="entry name" value="HTH_1"/>
    <property type="match status" value="1"/>
</dbReference>
<evidence type="ECO:0000256" key="2">
    <source>
        <dbReference type="ARBA" id="ARBA00023015"/>
    </source>
</evidence>
<organism evidence="7 8">
    <name type="scientific">Limnobacter parvus</name>
    <dbReference type="NCBI Taxonomy" id="2939690"/>
    <lineage>
        <taxon>Bacteria</taxon>
        <taxon>Pseudomonadati</taxon>
        <taxon>Pseudomonadota</taxon>
        <taxon>Betaproteobacteria</taxon>
        <taxon>Burkholderiales</taxon>
        <taxon>Burkholderiaceae</taxon>
        <taxon>Limnobacter</taxon>
    </lineage>
</organism>
<evidence type="ECO:0000256" key="5">
    <source>
        <dbReference type="ARBA" id="ARBA00023163"/>
    </source>
</evidence>
<dbReference type="PANTHER" id="PTHR30293">
    <property type="entry name" value="TRANSCRIPTIONAL REGULATORY PROTEIN NAC-RELATED"/>
    <property type="match status" value="1"/>
</dbReference>
<keyword evidence="3" id="KW-0238">DNA-binding</keyword>
<evidence type="ECO:0000256" key="3">
    <source>
        <dbReference type="ARBA" id="ARBA00023125"/>
    </source>
</evidence>
<dbReference type="SUPFAM" id="SSF46785">
    <property type="entry name" value="Winged helix' DNA-binding domain"/>
    <property type="match status" value="1"/>
</dbReference>
<dbReference type="InterPro" id="IPR036390">
    <property type="entry name" value="WH_DNA-bd_sf"/>
</dbReference>
<sequence>MKLTDLNYHHLRYFWMVANTGSLTAAAERLGLRAQTLSSQITQLEQTLGRALFQPVGRGLGLTEAGRIALRYADQIFQLGEQMAESLGDEQLDYTLRLSVGIADALPKTVSFHMIEPILGMQRPVRLVCQEGRFETLCSELVQHSVDVVLAERPGGQGTAHLQVAKLLTYPVRIFASPVLKAKYAENFPNSLQHAPFLMPSRNNVLRLKLEHWLETVGVEVTVVGEFDDLALLETFGRAGLGLFAVPAILIEDVVRDHTLVHMGDAQGVVEDFFAFTHPRNLDHPALKLLFGNNSSTNPNTNPDRPK</sequence>
<keyword evidence="8" id="KW-1185">Reference proteome</keyword>
<dbReference type="Gene3D" id="3.40.190.10">
    <property type="entry name" value="Periplasmic binding protein-like II"/>
    <property type="match status" value="2"/>
</dbReference>
<evidence type="ECO:0000259" key="6">
    <source>
        <dbReference type="PROSITE" id="PS50931"/>
    </source>
</evidence>
<protein>
    <submittedName>
        <fullName evidence="7">LysR family transcriptional regulator</fullName>
    </submittedName>
</protein>
<keyword evidence="4" id="KW-0010">Activator</keyword>
<comment type="similarity">
    <text evidence="1">Belongs to the LysR transcriptional regulatory family.</text>
</comment>
<keyword evidence="5" id="KW-0804">Transcription</keyword>
<reference evidence="7" key="1">
    <citation type="submission" date="2022-07" db="EMBL/GenBank/DDBJ databases">
        <authorList>
            <person name="Xamxidin M."/>
        </authorList>
    </citation>
    <scope>NUCLEOTIDE SEQUENCE</scope>
    <source>
        <strain evidence="7">YS8-69</strain>
    </source>
</reference>
<feature type="domain" description="HTH lysR-type" evidence="6">
    <location>
        <begin position="6"/>
        <end position="63"/>
    </location>
</feature>
<dbReference type="Pfam" id="PF03466">
    <property type="entry name" value="LysR_substrate"/>
    <property type="match status" value="1"/>
</dbReference>
<comment type="caution">
    <text evidence="7">The sequence shown here is derived from an EMBL/GenBank/DDBJ whole genome shotgun (WGS) entry which is preliminary data.</text>
</comment>
<evidence type="ECO:0000313" key="7">
    <source>
        <dbReference type="EMBL" id="MCR2747149.1"/>
    </source>
</evidence>
<dbReference type="InterPro" id="IPR000847">
    <property type="entry name" value="LysR_HTH_N"/>
</dbReference>
<dbReference type="Gene3D" id="1.10.10.10">
    <property type="entry name" value="Winged helix-like DNA-binding domain superfamily/Winged helix DNA-binding domain"/>
    <property type="match status" value="1"/>
</dbReference>
<name>A0ABT1XJ20_9BURK</name>
<dbReference type="EMBL" id="JANKHG010000018">
    <property type="protein sequence ID" value="MCR2747149.1"/>
    <property type="molecule type" value="Genomic_DNA"/>
</dbReference>
<dbReference type="RefSeq" id="WP_257512377.1">
    <property type="nucleotide sequence ID" value="NZ_JANKHG010000018.1"/>
</dbReference>
<dbReference type="SUPFAM" id="SSF53850">
    <property type="entry name" value="Periplasmic binding protein-like II"/>
    <property type="match status" value="1"/>
</dbReference>
<dbReference type="PANTHER" id="PTHR30293:SF2">
    <property type="entry name" value="TRANSCRIPTIONAL ACTIVATOR PROTEIN NHAR"/>
    <property type="match status" value="1"/>
</dbReference>
<evidence type="ECO:0000256" key="1">
    <source>
        <dbReference type="ARBA" id="ARBA00009437"/>
    </source>
</evidence>
<dbReference type="PROSITE" id="PS50931">
    <property type="entry name" value="HTH_LYSR"/>
    <property type="match status" value="1"/>
</dbReference>